<dbReference type="PANTHER" id="PTHR22692:SF16">
    <property type="entry name" value="MYOSIN XVB"/>
    <property type="match status" value="1"/>
</dbReference>
<name>A0ABQ7TJ83_PHRPL</name>
<sequence length="132" mass="14901">MSPQDSDTEHAVQFPLFGYNVYPVKRISIPGLLMPCFIGVNQEQIIVVDGKLQNLHCRIPLKEVQRMKTLRPLDEFGSPGLEVNYGSPENPKTIWFELKQVIPVGVKTWKVTCLDFSCHYPLPTLAMVTSSV</sequence>
<dbReference type="InterPro" id="IPR051567">
    <property type="entry name" value="Unconventional_Myosin_ATPase"/>
</dbReference>
<dbReference type="Proteomes" id="UP000826234">
    <property type="component" value="Unassembled WGS sequence"/>
</dbReference>
<protein>
    <submittedName>
        <fullName evidence="1">Uncharacterized protein</fullName>
    </submittedName>
</protein>
<organism evidence="1 2">
    <name type="scientific">Phrynosoma platyrhinos</name>
    <name type="common">Desert horned lizard</name>
    <dbReference type="NCBI Taxonomy" id="52577"/>
    <lineage>
        <taxon>Eukaryota</taxon>
        <taxon>Metazoa</taxon>
        <taxon>Chordata</taxon>
        <taxon>Craniata</taxon>
        <taxon>Vertebrata</taxon>
        <taxon>Euteleostomi</taxon>
        <taxon>Lepidosauria</taxon>
        <taxon>Squamata</taxon>
        <taxon>Bifurcata</taxon>
        <taxon>Unidentata</taxon>
        <taxon>Episquamata</taxon>
        <taxon>Toxicofera</taxon>
        <taxon>Iguania</taxon>
        <taxon>Phrynosomatidae</taxon>
        <taxon>Phrynosomatinae</taxon>
        <taxon>Phrynosoma</taxon>
    </lineage>
</organism>
<reference evidence="1 2" key="1">
    <citation type="journal article" date="2022" name="Gigascience">
        <title>A chromosome-level genome assembly and annotation of the desert horned lizard, Phrynosoma platyrhinos, provides insight into chromosomal rearrangements among reptiles.</title>
        <authorList>
            <person name="Koochekian N."/>
            <person name="Ascanio A."/>
            <person name="Farleigh K."/>
            <person name="Card D.C."/>
            <person name="Schield D.R."/>
            <person name="Castoe T.A."/>
            <person name="Jezkova T."/>
        </authorList>
    </citation>
    <scope>NUCLEOTIDE SEQUENCE [LARGE SCALE GENOMIC DNA]</scope>
    <source>
        <strain evidence="1">NK-2021</strain>
    </source>
</reference>
<evidence type="ECO:0000313" key="1">
    <source>
        <dbReference type="EMBL" id="KAH0629492.1"/>
    </source>
</evidence>
<gene>
    <name evidence="1" type="ORF">JD844_011589</name>
</gene>
<dbReference type="PANTHER" id="PTHR22692">
    <property type="entry name" value="MYOSIN VII, XV"/>
    <property type="match status" value="1"/>
</dbReference>
<evidence type="ECO:0000313" key="2">
    <source>
        <dbReference type="Proteomes" id="UP000826234"/>
    </source>
</evidence>
<proteinExistence type="predicted"/>
<dbReference type="EMBL" id="JAIPUX010000439">
    <property type="protein sequence ID" value="KAH0629492.1"/>
    <property type="molecule type" value="Genomic_DNA"/>
</dbReference>
<comment type="caution">
    <text evidence="1">The sequence shown here is derived from an EMBL/GenBank/DDBJ whole genome shotgun (WGS) entry which is preliminary data.</text>
</comment>
<accession>A0ABQ7TJ83</accession>
<keyword evidence="2" id="KW-1185">Reference proteome</keyword>